<proteinExistence type="predicted"/>
<gene>
    <name evidence="1" type="ORF">M427DRAFT_355351</name>
</gene>
<evidence type="ECO:0000313" key="1">
    <source>
        <dbReference type="EMBL" id="KXS14169.1"/>
    </source>
</evidence>
<protein>
    <submittedName>
        <fullName evidence="1">Uncharacterized protein</fullName>
    </submittedName>
</protein>
<dbReference type="AlphaFoldDB" id="A0A139ABY7"/>
<dbReference type="EMBL" id="KQ965771">
    <property type="protein sequence ID" value="KXS14169.1"/>
    <property type="molecule type" value="Genomic_DNA"/>
</dbReference>
<evidence type="ECO:0000313" key="2">
    <source>
        <dbReference type="Proteomes" id="UP000070544"/>
    </source>
</evidence>
<dbReference type="Proteomes" id="UP000070544">
    <property type="component" value="Unassembled WGS sequence"/>
</dbReference>
<reference evidence="1 2" key="1">
    <citation type="journal article" date="2015" name="Genome Biol. Evol.">
        <title>Phylogenomic analyses indicate that early fungi evolved digesting cell walls of algal ancestors of land plants.</title>
        <authorList>
            <person name="Chang Y."/>
            <person name="Wang S."/>
            <person name="Sekimoto S."/>
            <person name="Aerts A.L."/>
            <person name="Choi C."/>
            <person name="Clum A."/>
            <person name="LaButti K.M."/>
            <person name="Lindquist E.A."/>
            <person name="Yee Ngan C."/>
            <person name="Ohm R.A."/>
            <person name="Salamov A.A."/>
            <person name="Grigoriev I.V."/>
            <person name="Spatafora J.W."/>
            <person name="Berbee M.L."/>
        </authorList>
    </citation>
    <scope>NUCLEOTIDE SEQUENCE [LARGE SCALE GENOMIC DNA]</scope>
    <source>
        <strain evidence="1 2">JEL478</strain>
    </source>
</reference>
<organism evidence="1 2">
    <name type="scientific">Gonapodya prolifera (strain JEL478)</name>
    <name type="common">Monoblepharis prolifera</name>
    <dbReference type="NCBI Taxonomy" id="1344416"/>
    <lineage>
        <taxon>Eukaryota</taxon>
        <taxon>Fungi</taxon>
        <taxon>Fungi incertae sedis</taxon>
        <taxon>Chytridiomycota</taxon>
        <taxon>Chytridiomycota incertae sedis</taxon>
        <taxon>Monoblepharidomycetes</taxon>
        <taxon>Monoblepharidales</taxon>
        <taxon>Gonapodyaceae</taxon>
        <taxon>Gonapodya</taxon>
    </lineage>
</organism>
<accession>A0A139ABY7</accession>
<name>A0A139ABY7_GONPJ</name>
<sequence>MLKRRCGAPLAVLDAIRRLVPRNLPSLPAPDFHVFFGRCAHAVAAQTCLHEPARAIHTCSRFTERARRCGGSVGWEKKD</sequence>
<keyword evidence="2" id="KW-1185">Reference proteome</keyword>